<keyword evidence="7" id="KW-1133">Transmembrane helix</keyword>
<dbReference type="SUPFAM" id="SSF56112">
    <property type="entry name" value="Protein kinase-like (PK-like)"/>
    <property type="match status" value="1"/>
</dbReference>
<evidence type="ECO:0000256" key="2">
    <source>
        <dbReference type="ARBA" id="ARBA00022679"/>
    </source>
</evidence>
<keyword evidence="3" id="KW-0547">Nucleotide-binding</keyword>
<feature type="transmembrane region" description="Helical" evidence="7">
    <location>
        <begin position="414"/>
        <end position="433"/>
    </location>
</feature>
<dbReference type="EC" id="2.7.11.1" evidence="1"/>
<evidence type="ECO:0000256" key="1">
    <source>
        <dbReference type="ARBA" id="ARBA00012513"/>
    </source>
</evidence>
<feature type="compositionally biased region" description="Low complexity" evidence="6">
    <location>
        <begin position="309"/>
        <end position="348"/>
    </location>
</feature>
<dbReference type="GO" id="GO:0005524">
    <property type="term" value="F:ATP binding"/>
    <property type="evidence" value="ECO:0007669"/>
    <property type="project" value="UniProtKB-KW"/>
</dbReference>
<organism evidence="9 10">
    <name type="scientific">Ktedonobacter racemifer DSM 44963</name>
    <dbReference type="NCBI Taxonomy" id="485913"/>
    <lineage>
        <taxon>Bacteria</taxon>
        <taxon>Bacillati</taxon>
        <taxon>Chloroflexota</taxon>
        <taxon>Ktedonobacteria</taxon>
        <taxon>Ktedonobacterales</taxon>
        <taxon>Ktedonobacteraceae</taxon>
        <taxon>Ktedonobacter</taxon>
    </lineage>
</organism>
<evidence type="ECO:0000256" key="3">
    <source>
        <dbReference type="ARBA" id="ARBA00022741"/>
    </source>
</evidence>
<feature type="region of interest" description="Disordered" evidence="6">
    <location>
        <begin position="301"/>
        <end position="370"/>
    </location>
</feature>
<comment type="caution">
    <text evidence="9">The sequence shown here is derived from an EMBL/GenBank/DDBJ whole genome shotgun (WGS) entry which is preliminary data.</text>
</comment>
<dbReference type="PANTHER" id="PTHR43289:SF6">
    <property type="entry name" value="SERINE_THREONINE-PROTEIN KINASE NEKL-3"/>
    <property type="match status" value="1"/>
</dbReference>
<dbReference type="Gene3D" id="1.10.510.10">
    <property type="entry name" value="Transferase(Phosphotransferase) domain 1"/>
    <property type="match status" value="1"/>
</dbReference>
<reference evidence="9 10" key="1">
    <citation type="journal article" date="2011" name="Stand. Genomic Sci.">
        <title>Non-contiguous finished genome sequence and contextual data of the filamentous soil bacterium Ktedonobacter racemifer type strain (SOSP1-21).</title>
        <authorList>
            <person name="Chang Y.J."/>
            <person name="Land M."/>
            <person name="Hauser L."/>
            <person name="Chertkov O."/>
            <person name="Del Rio T.G."/>
            <person name="Nolan M."/>
            <person name="Copeland A."/>
            <person name="Tice H."/>
            <person name="Cheng J.F."/>
            <person name="Lucas S."/>
            <person name="Han C."/>
            <person name="Goodwin L."/>
            <person name="Pitluck S."/>
            <person name="Ivanova N."/>
            <person name="Ovchinikova G."/>
            <person name="Pati A."/>
            <person name="Chen A."/>
            <person name="Palaniappan K."/>
            <person name="Mavromatis K."/>
            <person name="Liolios K."/>
            <person name="Brettin T."/>
            <person name="Fiebig A."/>
            <person name="Rohde M."/>
            <person name="Abt B."/>
            <person name="Goker M."/>
            <person name="Detter J.C."/>
            <person name="Woyke T."/>
            <person name="Bristow J."/>
            <person name="Eisen J.A."/>
            <person name="Markowitz V."/>
            <person name="Hugenholtz P."/>
            <person name="Kyrpides N.C."/>
            <person name="Klenk H.P."/>
            <person name="Lapidus A."/>
        </authorList>
    </citation>
    <scope>NUCLEOTIDE SEQUENCE [LARGE SCALE GENOMIC DNA]</scope>
    <source>
        <strain evidence="10">DSM 44963</strain>
    </source>
</reference>
<accession>D6TNX3</accession>
<dbReference type="InterPro" id="IPR011009">
    <property type="entry name" value="Kinase-like_dom_sf"/>
</dbReference>
<name>D6TNX3_KTERA</name>
<dbReference type="InterPro" id="IPR000719">
    <property type="entry name" value="Prot_kinase_dom"/>
</dbReference>
<dbReference type="STRING" id="485913.Krac_6731"/>
<dbReference type="PANTHER" id="PTHR43289">
    <property type="entry name" value="MITOGEN-ACTIVATED PROTEIN KINASE KINASE KINASE 20-RELATED"/>
    <property type="match status" value="1"/>
</dbReference>
<evidence type="ECO:0000256" key="5">
    <source>
        <dbReference type="ARBA" id="ARBA00022840"/>
    </source>
</evidence>
<dbReference type="GO" id="GO:0004674">
    <property type="term" value="F:protein serine/threonine kinase activity"/>
    <property type="evidence" value="ECO:0007669"/>
    <property type="project" value="UniProtKB-KW"/>
</dbReference>
<dbReference type="InterPro" id="IPR008271">
    <property type="entry name" value="Ser/Thr_kinase_AS"/>
</dbReference>
<dbReference type="Pfam" id="PF00069">
    <property type="entry name" value="Pkinase"/>
    <property type="match status" value="1"/>
</dbReference>
<keyword evidence="9" id="KW-0723">Serine/threonine-protein kinase</keyword>
<evidence type="ECO:0000259" key="8">
    <source>
        <dbReference type="PROSITE" id="PS50011"/>
    </source>
</evidence>
<dbReference type="CDD" id="cd14014">
    <property type="entry name" value="STKc_PknB_like"/>
    <property type="match status" value="1"/>
</dbReference>
<keyword evidence="7" id="KW-0472">Membrane</keyword>
<dbReference type="RefSeq" id="WP_007909079.1">
    <property type="nucleotide sequence ID" value="NZ_ADVG01000002.1"/>
</dbReference>
<feature type="domain" description="Protein kinase" evidence="8">
    <location>
        <begin position="17"/>
        <end position="287"/>
    </location>
</feature>
<feature type="transmembrane region" description="Helical" evidence="7">
    <location>
        <begin position="445"/>
        <end position="470"/>
    </location>
</feature>
<protein>
    <recommendedName>
        <fullName evidence="1">non-specific serine/threonine protein kinase</fullName>
        <ecNumber evidence="1">2.7.11.1</ecNumber>
    </recommendedName>
</protein>
<dbReference type="PROSITE" id="PS50011">
    <property type="entry name" value="PROTEIN_KINASE_DOM"/>
    <property type="match status" value="1"/>
</dbReference>
<keyword evidence="7" id="KW-0812">Transmembrane</keyword>
<keyword evidence="5" id="KW-0067">ATP-binding</keyword>
<evidence type="ECO:0000256" key="6">
    <source>
        <dbReference type="SAM" id="MobiDB-lite"/>
    </source>
</evidence>
<feature type="transmembrane region" description="Helical" evidence="7">
    <location>
        <begin position="511"/>
        <end position="533"/>
    </location>
</feature>
<dbReference type="eggNOG" id="COG0515">
    <property type="taxonomic scope" value="Bacteria"/>
</dbReference>
<dbReference type="Proteomes" id="UP000004508">
    <property type="component" value="Unassembled WGS sequence"/>
</dbReference>
<sequence length="549" mass="60403">MSLPLALAQGTVVGGHYVVGPLINSGGFGAIYRGSDTSENNRPCAIKETYDITPMARRQGLMEASVLFTVRSKHLPEVYDAFESNGRFYLVMQLIEGKNLLELLRSRVLGGRVGEQEPHQASNGPCSEQEVVNWLLPIMDVLHELHSRRPAIIHRDIKPGNIILTPAQTTVLVDFGLTKLYHPDEETQTLVKAVSAGFSPLEQYTGKTGPQSDIYSMAATMYLLLTNRLPPPAINRSFQDHLIPPRQLNPALSQSLENVLLKALAVRAEDRFANMADFASAIRDPQFATAHSDKTLVAPAWPAGSQSSQQPLKLPAPPQAQVAKPQPAQAGQRGSQHQVQQPQRQGQPPQWPRTPQPQGRAPQAIPQGQKMQPPQAAYIPQVAPSAFGQGCLWGIIQGVLSALLILFYPREEYFYLAILMGFMFYVFSGFITTHRGGRSLRGAWSGLWAGVTSTITFWCVLLVGLVIQWAQHLRGSMEPGAPARIWQEIFPEFLKRQTQASTSGQQGASPLLLFVVGGLIISFVLGWIGGMLGRSQFKARWARLHPQQP</sequence>
<evidence type="ECO:0000313" key="9">
    <source>
        <dbReference type="EMBL" id="EFH85509.1"/>
    </source>
</evidence>
<gene>
    <name evidence="9" type="ORF">Krac_6731</name>
</gene>
<evidence type="ECO:0000313" key="10">
    <source>
        <dbReference type="Proteomes" id="UP000004508"/>
    </source>
</evidence>
<evidence type="ECO:0000256" key="7">
    <source>
        <dbReference type="SAM" id="Phobius"/>
    </source>
</evidence>
<dbReference type="PROSITE" id="PS00108">
    <property type="entry name" value="PROTEIN_KINASE_ST"/>
    <property type="match status" value="1"/>
</dbReference>
<keyword evidence="4 9" id="KW-0418">Kinase</keyword>
<keyword evidence="2" id="KW-0808">Transferase</keyword>
<dbReference type="SMART" id="SM00220">
    <property type="entry name" value="S_TKc"/>
    <property type="match status" value="1"/>
</dbReference>
<keyword evidence="10" id="KW-1185">Reference proteome</keyword>
<dbReference type="OrthoDB" id="9788659at2"/>
<dbReference type="EMBL" id="ADVG01000002">
    <property type="protein sequence ID" value="EFH85509.1"/>
    <property type="molecule type" value="Genomic_DNA"/>
</dbReference>
<dbReference type="AlphaFoldDB" id="D6TNX3"/>
<dbReference type="Gene3D" id="3.30.200.20">
    <property type="entry name" value="Phosphorylase Kinase, domain 1"/>
    <property type="match status" value="1"/>
</dbReference>
<dbReference type="InParanoid" id="D6TNX3"/>
<evidence type="ECO:0000256" key="4">
    <source>
        <dbReference type="ARBA" id="ARBA00022777"/>
    </source>
</evidence>
<proteinExistence type="predicted"/>